<organism evidence="3 4">
    <name type="scientific">Natronincola ferrireducens</name>
    <dbReference type="NCBI Taxonomy" id="393762"/>
    <lineage>
        <taxon>Bacteria</taxon>
        <taxon>Bacillati</taxon>
        <taxon>Bacillota</taxon>
        <taxon>Clostridia</taxon>
        <taxon>Peptostreptococcales</taxon>
        <taxon>Natronincolaceae</taxon>
        <taxon>Natronincola</taxon>
    </lineage>
</organism>
<reference evidence="3 4" key="1">
    <citation type="submission" date="2016-10" db="EMBL/GenBank/DDBJ databases">
        <authorList>
            <person name="de Groot N.N."/>
        </authorList>
    </citation>
    <scope>NUCLEOTIDE SEQUENCE [LARGE SCALE GENOMIC DNA]</scope>
    <source>
        <strain evidence="3 4">DSM 18346</strain>
    </source>
</reference>
<dbReference type="RefSeq" id="WP_090548625.1">
    <property type="nucleotide sequence ID" value="NZ_FNFP01000001.1"/>
</dbReference>
<dbReference type="STRING" id="393762.SAMN05660472_00051"/>
<dbReference type="OrthoDB" id="9800872at2"/>
<keyword evidence="4" id="KW-1185">Reference proteome</keyword>
<dbReference type="AlphaFoldDB" id="A0A1G8WVN7"/>
<dbReference type="GO" id="GO:0016740">
    <property type="term" value="F:transferase activity"/>
    <property type="evidence" value="ECO:0007669"/>
    <property type="project" value="UniProtKB-KW"/>
</dbReference>
<dbReference type="Pfam" id="PF00581">
    <property type="entry name" value="Rhodanese"/>
    <property type="match status" value="1"/>
</dbReference>
<dbReference type="InterPro" id="IPR001763">
    <property type="entry name" value="Rhodanese-like_dom"/>
</dbReference>
<dbReference type="EMBL" id="FNFP01000001">
    <property type="protein sequence ID" value="SDJ82428.1"/>
    <property type="molecule type" value="Genomic_DNA"/>
</dbReference>
<name>A0A1G8WVN7_9FIRM</name>
<evidence type="ECO:0000313" key="4">
    <source>
        <dbReference type="Proteomes" id="UP000198718"/>
    </source>
</evidence>
<dbReference type="SUPFAM" id="SSF52821">
    <property type="entry name" value="Rhodanese/Cell cycle control phosphatase"/>
    <property type="match status" value="1"/>
</dbReference>
<feature type="domain" description="Rhodanese" evidence="2">
    <location>
        <begin position="60"/>
        <end position="145"/>
    </location>
</feature>
<keyword evidence="1" id="KW-0472">Membrane</keyword>
<gene>
    <name evidence="3" type="ORF">SAMN05660472_00051</name>
</gene>
<keyword evidence="3" id="KW-0808">Transferase</keyword>
<evidence type="ECO:0000313" key="3">
    <source>
        <dbReference type="EMBL" id="SDJ82428.1"/>
    </source>
</evidence>
<evidence type="ECO:0000256" key="1">
    <source>
        <dbReference type="SAM" id="Phobius"/>
    </source>
</evidence>
<dbReference type="PANTHER" id="PTHR43031:SF1">
    <property type="entry name" value="PYRIDINE NUCLEOTIDE-DISULPHIDE OXIDOREDUCTASE"/>
    <property type="match status" value="1"/>
</dbReference>
<dbReference type="CDD" id="cd00158">
    <property type="entry name" value="RHOD"/>
    <property type="match status" value="1"/>
</dbReference>
<keyword evidence="1" id="KW-1133">Transmembrane helix</keyword>
<dbReference type="SMART" id="SM00450">
    <property type="entry name" value="RHOD"/>
    <property type="match status" value="1"/>
</dbReference>
<dbReference type="InterPro" id="IPR036873">
    <property type="entry name" value="Rhodanese-like_dom_sf"/>
</dbReference>
<accession>A0A1G8WVN7</accession>
<feature type="transmembrane region" description="Helical" evidence="1">
    <location>
        <begin position="12"/>
        <end position="30"/>
    </location>
</feature>
<keyword evidence="1" id="KW-0812">Transmembrane</keyword>
<protein>
    <submittedName>
        <fullName evidence="3">Rhodanese-related sulfurtransferase</fullName>
    </submittedName>
</protein>
<sequence>MHIFVVKKRNLYIVLALIVILIVGLLFWIFTRDKAVSNYSTIKYTYNNLLPKEAKDLMDDNPHVVILDVRNEKEYNKGHLENAFLLPLKELKARRTELDEGNIYLVYCDNGKNSKKASRFLAESGYPRVYTLVGGYKKWPYEITKSVIDYD</sequence>
<dbReference type="Gene3D" id="3.40.250.10">
    <property type="entry name" value="Rhodanese-like domain"/>
    <property type="match status" value="1"/>
</dbReference>
<proteinExistence type="predicted"/>
<dbReference type="PROSITE" id="PS50206">
    <property type="entry name" value="RHODANESE_3"/>
    <property type="match status" value="1"/>
</dbReference>
<dbReference type="Proteomes" id="UP000198718">
    <property type="component" value="Unassembled WGS sequence"/>
</dbReference>
<dbReference type="PANTHER" id="PTHR43031">
    <property type="entry name" value="FAD-DEPENDENT OXIDOREDUCTASE"/>
    <property type="match status" value="1"/>
</dbReference>
<dbReference type="InterPro" id="IPR050229">
    <property type="entry name" value="GlpE_sulfurtransferase"/>
</dbReference>
<evidence type="ECO:0000259" key="2">
    <source>
        <dbReference type="PROSITE" id="PS50206"/>
    </source>
</evidence>